<sequence length="304" mass="33418">MDWTDRLRLRNLQMLLSLAHTGNMSQSALALNTTQPALSKWLKELEEDMGLQLFERHARGLRPTPHGEALIAHARRINAHLDSARDDMQALREGGHGLVVLGTSGASASDLVPGAVLHLLERLPQTRIRLMESTMNVLMQQLATGELDVVVGRTAPELQEAVTVSETLYMEPIHLVARPQHPLFARDALDWPDLMQYRWLVWPKGTPIRNTLENALAAAGQVLPRGHIESNSVTLNLTLINSSDMIGLASHRAAVRFSQLGGMRIVPLKMSGFGTVSMYWRQGSTNRIAVAAMLSALRQAVGSG</sequence>
<name>A0A3M6QVQ3_9BURK</name>
<dbReference type="GO" id="GO:0003700">
    <property type="term" value="F:DNA-binding transcription factor activity"/>
    <property type="evidence" value="ECO:0007669"/>
    <property type="project" value="InterPro"/>
</dbReference>
<comment type="caution">
    <text evidence="6">The sequence shown here is derived from an EMBL/GenBank/DDBJ whole genome shotgun (WGS) entry which is preliminary data.</text>
</comment>
<dbReference type="PANTHER" id="PTHR30419">
    <property type="entry name" value="HTH-TYPE TRANSCRIPTIONAL REGULATOR YBHD"/>
    <property type="match status" value="1"/>
</dbReference>
<gene>
    <name evidence="6" type="ORF">D8I35_09055</name>
</gene>
<dbReference type="RefSeq" id="WP_122228335.1">
    <property type="nucleotide sequence ID" value="NZ_RDQO01000002.1"/>
</dbReference>
<dbReference type="SUPFAM" id="SSF53850">
    <property type="entry name" value="Periplasmic binding protein-like II"/>
    <property type="match status" value="1"/>
</dbReference>
<dbReference type="Proteomes" id="UP000278006">
    <property type="component" value="Unassembled WGS sequence"/>
</dbReference>
<evidence type="ECO:0000313" key="7">
    <source>
        <dbReference type="Proteomes" id="UP000278006"/>
    </source>
</evidence>
<dbReference type="PRINTS" id="PR00039">
    <property type="entry name" value="HTHLYSR"/>
</dbReference>
<keyword evidence="3" id="KW-0238">DNA-binding</keyword>
<dbReference type="AlphaFoldDB" id="A0A3M6QVQ3"/>
<dbReference type="PROSITE" id="PS50931">
    <property type="entry name" value="HTH_LYSR"/>
    <property type="match status" value="1"/>
</dbReference>
<comment type="similarity">
    <text evidence="1">Belongs to the LysR transcriptional regulatory family.</text>
</comment>
<feature type="domain" description="HTH lysR-type" evidence="5">
    <location>
        <begin position="7"/>
        <end position="64"/>
    </location>
</feature>
<evidence type="ECO:0000256" key="4">
    <source>
        <dbReference type="ARBA" id="ARBA00023163"/>
    </source>
</evidence>
<accession>A0A3M6QVQ3</accession>
<keyword evidence="4" id="KW-0804">Transcription</keyword>
<evidence type="ECO:0000256" key="2">
    <source>
        <dbReference type="ARBA" id="ARBA00023015"/>
    </source>
</evidence>
<proteinExistence type="inferred from homology"/>
<dbReference type="InterPro" id="IPR005119">
    <property type="entry name" value="LysR_subst-bd"/>
</dbReference>
<dbReference type="Pfam" id="PF00126">
    <property type="entry name" value="HTH_1"/>
    <property type="match status" value="1"/>
</dbReference>
<evidence type="ECO:0000256" key="3">
    <source>
        <dbReference type="ARBA" id="ARBA00023125"/>
    </source>
</evidence>
<dbReference type="InterPro" id="IPR036390">
    <property type="entry name" value="WH_DNA-bd_sf"/>
</dbReference>
<reference evidence="6 7" key="1">
    <citation type="submission" date="2018-10" db="EMBL/GenBank/DDBJ databases">
        <title>Draft genome of Cortibacter populi DSM10536.</title>
        <authorList>
            <person name="Bernier A.-M."/>
            <person name="Bernard K."/>
        </authorList>
    </citation>
    <scope>NUCLEOTIDE SEQUENCE [LARGE SCALE GENOMIC DNA]</scope>
    <source>
        <strain evidence="6 7">DSM 105136</strain>
    </source>
</reference>
<evidence type="ECO:0000259" key="5">
    <source>
        <dbReference type="PROSITE" id="PS50931"/>
    </source>
</evidence>
<dbReference type="GO" id="GO:0005829">
    <property type="term" value="C:cytosol"/>
    <property type="evidence" value="ECO:0007669"/>
    <property type="project" value="TreeGrafter"/>
</dbReference>
<keyword evidence="2" id="KW-0805">Transcription regulation</keyword>
<dbReference type="OrthoDB" id="8816280at2"/>
<dbReference type="Gene3D" id="3.40.190.10">
    <property type="entry name" value="Periplasmic binding protein-like II"/>
    <property type="match status" value="2"/>
</dbReference>
<dbReference type="InterPro" id="IPR036388">
    <property type="entry name" value="WH-like_DNA-bd_sf"/>
</dbReference>
<dbReference type="PANTHER" id="PTHR30419:SF8">
    <property type="entry name" value="NITROGEN ASSIMILATION TRANSCRIPTIONAL ACTIVATOR-RELATED"/>
    <property type="match status" value="1"/>
</dbReference>
<keyword evidence="7" id="KW-1185">Reference proteome</keyword>
<dbReference type="FunFam" id="1.10.10.10:FF:000001">
    <property type="entry name" value="LysR family transcriptional regulator"/>
    <property type="match status" value="1"/>
</dbReference>
<dbReference type="InterPro" id="IPR000847">
    <property type="entry name" value="LysR_HTH_N"/>
</dbReference>
<organism evidence="6 7">
    <name type="scientific">Corticibacter populi</name>
    <dbReference type="NCBI Taxonomy" id="1550736"/>
    <lineage>
        <taxon>Bacteria</taxon>
        <taxon>Pseudomonadati</taxon>
        <taxon>Pseudomonadota</taxon>
        <taxon>Betaproteobacteria</taxon>
        <taxon>Burkholderiales</taxon>
        <taxon>Comamonadaceae</taxon>
        <taxon>Corticibacter</taxon>
    </lineage>
</organism>
<dbReference type="Pfam" id="PF03466">
    <property type="entry name" value="LysR_substrate"/>
    <property type="match status" value="1"/>
</dbReference>
<dbReference type="InterPro" id="IPR050950">
    <property type="entry name" value="HTH-type_LysR_regulators"/>
</dbReference>
<dbReference type="Gene3D" id="1.10.10.10">
    <property type="entry name" value="Winged helix-like DNA-binding domain superfamily/Winged helix DNA-binding domain"/>
    <property type="match status" value="1"/>
</dbReference>
<protein>
    <submittedName>
        <fullName evidence="6">LysR family transcriptional regulator</fullName>
    </submittedName>
</protein>
<evidence type="ECO:0000256" key="1">
    <source>
        <dbReference type="ARBA" id="ARBA00009437"/>
    </source>
</evidence>
<dbReference type="GO" id="GO:0003677">
    <property type="term" value="F:DNA binding"/>
    <property type="evidence" value="ECO:0007669"/>
    <property type="project" value="UniProtKB-KW"/>
</dbReference>
<dbReference type="EMBL" id="RDQO01000002">
    <property type="protein sequence ID" value="RMX06649.1"/>
    <property type="molecule type" value="Genomic_DNA"/>
</dbReference>
<evidence type="ECO:0000313" key="6">
    <source>
        <dbReference type="EMBL" id="RMX06649.1"/>
    </source>
</evidence>
<dbReference type="SUPFAM" id="SSF46785">
    <property type="entry name" value="Winged helix' DNA-binding domain"/>
    <property type="match status" value="1"/>
</dbReference>